<dbReference type="EMBL" id="FNBG01000036">
    <property type="protein sequence ID" value="SDG33726.1"/>
    <property type="molecule type" value="Genomic_DNA"/>
</dbReference>
<dbReference type="STRING" id="670482.SAMN04488542_13648"/>
<dbReference type="AlphaFoldDB" id="A0A1G7TEH4"/>
<organism evidence="1 2">
    <name type="scientific">Fontibacillus panacisegetis</name>
    <dbReference type="NCBI Taxonomy" id="670482"/>
    <lineage>
        <taxon>Bacteria</taxon>
        <taxon>Bacillati</taxon>
        <taxon>Bacillota</taxon>
        <taxon>Bacilli</taxon>
        <taxon>Bacillales</taxon>
        <taxon>Paenibacillaceae</taxon>
        <taxon>Fontibacillus</taxon>
    </lineage>
</organism>
<reference evidence="1 2" key="1">
    <citation type="submission" date="2016-10" db="EMBL/GenBank/DDBJ databases">
        <authorList>
            <person name="de Groot N.N."/>
        </authorList>
    </citation>
    <scope>NUCLEOTIDE SEQUENCE [LARGE SCALE GENOMIC DNA]</scope>
    <source>
        <strain evidence="1 2">DSM 28129</strain>
    </source>
</reference>
<evidence type="ECO:0000313" key="2">
    <source>
        <dbReference type="Proteomes" id="UP000198972"/>
    </source>
</evidence>
<dbReference type="Proteomes" id="UP000198972">
    <property type="component" value="Unassembled WGS sequence"/>
</dbReference>
<proteinExistence type="predicted"/>
<keyword evidence="2" id="KW-1185">Reference proteome</keyword>
<sequence>MYWQRLSLQVVEGFQAVVLSKLAQLVFDTKQLVVLRNTVSTGRCTSFDLASVSCNRDISDCAIFGLTGTVGDNVIFSIINKFITKKHGSDFVLLNLSNCINITITFLK</sequence>
<name>A0A1G7TEH4_9BACL</name>
<gene>
    <name evidence="1" type="ORF">SAMN04488542_13648</name>
</gene>
<evidence type="ECO:0000313" key="1">
    <source>
        <dbReference type="EMBL" id="SDG33726.1"/>
    </source>
</evidence>
<protein>
    <submittedName>
        <fullName evidence="1">Uncharacterized protein</fullName>
    </submittedName>
</protein>
<accession>A0A1G7TEH4</accession>